<dbReference type="Gene3D" id="1.25.40.10">
    <property type="entry name" value="Tetratricopeptide repeat domain"/>
    <property type="match status" value="1"/>
</dbReference>
<dbReference type="GeneID" id="92210554"/>
<evidence type="ECO:0000313" key="2">
    <source>
        <dbReference type="EMBL" id="CAK9441490.1"/>
    </source>
</evidence>
<comment type="similarity">
    <text evidence="1">Belongs to the GET4 family.</text>
</comment>
<dbReference type="Proteomes" id="UP001497383">
    <property type="component" value="Chromosome 7"/>
</dbReference>
<evidence type="ECO:0000313" key="3">
    <source>
        <dbReference type="Proteomes" id="UP001497383"/>
    </source>
</evidence>
<keyword evidence="3" id="KW-1185">Reference proteome</keyword>
<gene>
    <name evidence="2" type="ORF">LODBEIA_P53580</name>
</gene>
<dbReference type="InterPro" id="IPR007317">
    <property type="entry name" value="GET4"/>
</dbReference>
<organism evidence="2 3">
    <name type="scientific">Lodderomyces beijingensis</name>
    <dbReference type="NCBI Taxonomy" id="1775926"/>
    <lineage>
        <taxon>Eukaryota</taxon>
        <taxon>Fungi</taxon>
        <taxon>Dikarya</taxon>
        <taxon>Ascomycota</taxon>
        <taxon>Saccharomycotina</taxon>
        <taxon>Pichiomycetes</taxon>
        <taxon>Debaryomycetaceae</taxon>
        <taxon>Candida/Lodderomyces clade</taxon>
        <taxon>Lodderomyces</taxon>
    </lineage>
</organism>
<sequence>MSDKLSRTIQRFQAKIDSGSFYEAHQTLRTITNRYVKGKQYQEARDLLYQGATILTKNKEYASAADLINYLIQVYEEEELPVTEKDAKYKLMELISNLPNDDPSLNDLAKSSITWSQKSPETSKFGDNDLHHLFGAKFLAALEKDSGSWEAEQKIKVFAIAELHLVLGTFESVPVYVNYLVSCAQANSDVDPGVFLSRAVLNYAYLKNINFVKEAQSLFLSKIDQKSEEPIKDVVDYYENCPLLNFLQLLVQVLQKDPPTNSQKFLKLYDHYKSSLKQHEILAPVEYLGKLYFNLNLGSGQGGNMLANIMGGLFK</sequence>
<evidence type="ECO:0008006" key="4">
    <source>
        <dbReference type="Google" id="ProtNLM"/>
    </source>
</evidence>
<protein>
    <recommendedName>
        <fullName evidence="4">Golgi to ER traffic protein 4</fullName>
    </recommendedName>
</protein>
<dbReference type="PANTHER" id="PTHR12875">
    <property type="entry name" value="GOLGI TO ER TRAFFIC PROTEIN 4 HOMOLOG"/>
    <property type="match status" value="1"/>
</dbReference>
<dbReference type="EMBL" id="OZ022411">
    <property type="protein sequence ID" value="CAK9441490.1"/>
    <property type="molecule type" value="Genomic_DNA"/>
</dbReference>
<name>A0ABP0ZTB1_9ASCO</name>
<dbReference type="PANTHER" id="PTHR12875:SF0">
    <property type="entry name" value="GOLGI TO ER TRAFFIC PROTEIN 4 HOMOLOG"/>
    <property type="match status" value="1"/>
</dbReference>
<reference evidence="2 3" key="1">
    <citation type="submission" date="2024-03" db="EMBL/GenBank/DDBJ databases">
        <authorList>
            <person name="Brejova B."/>
        </authorList>
    </citation>
    <scope>NUCLEOTIDE SEQUENCE [LARGE SCALE GENOMIC DNA]</scope>
    <source>
        <strain evidence="2 3">CBS 14171</strain>
    </source>
</reference>
<dbReference type="InterPro" id="IPR011990">
    <property type="entry name" value="TPR-like_helical_dom_sf"/>
</dbReference>
<proteinExistence type="inferred from homology"/>
<dbReference type="Pfam" id="PF04190">
    <property type="entry name" value="GET4"/>
    <property type="match status" value="1"/>
</dbReference>
<accession>A0ABP0ZTB1</accession>
<evidence type="ECO:0000256" key="1">
    <source>
        <dbReference type="ARBA" id="ARBA00005351"/>
    </source>
</evidence>
<dbReference type="RefSeq" id="XP_066832296.1">
    <property type="nucleotide sequence ID" value="XM_066975681.1"/>
</dbReference>